<gene>
    <name evidence="1" type="ORF">JETT_0449</name>
</gene>
<comment type="caution">
    <text evidence="1">The sequence shown here is derived from an EMBL/GenBank/DDBJ whole genome shotgun (WGS) entry which is preliminary data.</text>
</comment>
<protein>
    <submittedName>
        <fullName evidence="1">Uncharacterized protein</fullName>
    </submittedName>
</protein>
<organism evidence="1 2">
    <name type="scientific">Candidatus Jettenia ecosi</name>
    <dbReference type="NCBI Taxonomy" id="2494326"/>
    <lineage>
        <taxon>Bacteria</taxon>
        <taxon>Pseudomonadati</taxon>
        <taxon>Planctomycetota</taxon>
        <taxon>Candidatus Brocadiia</taxon>
        <taxon>Candidatus Brocadiales</taxon>
        <taxon>Candidatus Brocadiaceae</taxon>
        <taxon>Candidatus Jettenia</taxon>
    </lineage>
</organism>
<evidence type="ECO:0000313" key="2">
    <source>
        <dbReference type="Proteomes" id="UP000319783"/>
    </source>
</evidence>
<evidence type="ECO:0000313" key="1">
    <source>
        <dbReference type="EMBL" id="TLD43280.1"/>
    </source>
</evidence>
<sequence length="40" mass="4730">MFVRITSINIKNTPVQPIIILTFYNINKHDVKCKKKRKEG</sequence>
<accession>A0A533QRM9</accession>
<proteinExistence type="predicted"/>
<dbReference type="AlphaFoldDB" id="A0A533QRM9"/>
<reference evidence="1 2" key="1">
    <citation type="submission" date="2019-04" db="EMBL/GenBank/DDBJ databases">
        <title>Genome of a novel bacterium Candidatus Jettenia ecosi reconstructed from metagenome of an anammox bioreactor.</title>
        <authorList>
            <person name="Mardanov A.V."/>
            <person name="Beletsky A.V."/>
            <person name="Ravin N.V."/>
            <person name="Botchkova E.A."/>
            <person name="Litti Y.V."/>
            <person name="Nozhevnikova A.N."/>
        </authorList>
    </citation>
    <scope>NUCLEOTIDE SEQUENCE [LARGE SCALE GENOMIC DNA]</scope>
    <source>
        <strain evidence="1">J2</strain>
    </source>
</reference>
<dbReference type="EMBL" id="SULG01000005">
    <property type="protein sequence ID" value="TLD43280.1"/>
    <property type="molecule type" value="Genomic_DNA"/>
</dbReference>
<dbReference type="Proteomes" id="UP000319783">
    <property type="component" value="Unassembled WGS sequence"/>
</dbReference>
<name>A0A533QRM9_9BACT</name>